<keyword evidence="2" id="KW-1185">Reference proteome</keyword>
<evidence type="ECO:0000313" key="1">
    <source>
        <dbReference type="EMBL" id="PHN04218.1"/>
    </source>
</evidence>
<name>A0A2D0N739_FLAN2</name>
<protein>
    <submittedName>
        <fullName evidence="1">Uncharacterized protein</fullName>
    </submittedName>
</protein>
<gene>
    <name evidence="1" type="ORF">CRP01_21905</name>
</gene>
<proteinExistence type="predicted"/>
<dbReference type="AlphaFoldDB" id="A0A2D0N739"/>
<comment type="caution">
    <text evidence="1">The sequence shown here is derived from an EMBL/GenBank/DDBJ whole genome shotgun (WGS) entry which is preliminary data.</text>
</comment>
<accession>A0A2D0N739</accession>
<evidence type="ECO:0000313" key="2">
    <source>
        <dbReference type="Proteomes" id="UP000223913"/>
    </source>
</evidence>
<dbReference type="Proteomes" id="UP000223913">
    <property type="component" value="Unassembled WGS sequence"/>
</dbReference>
<reference evidence="1 2" key="1">
    <citation type="submission" date="2017-10" db="EMBL/GenBank/DDBJ databases">
        <title>The draft genome sequence of Lewinella nigricans NBRC 102662.</title>
        <authorList>
            <person name="Wang K."/>
        </authorList>
    </citation>
    <scope>NUCLEOTIDE SEQUENCE [LARGE SCALE GENOMIC DNA]</scope>
    <source>
        <strain evidence="1 2">NBRC 102662</strain>
    </source>
</reference>
<sequence>MIGLIGLLMVSCKTYTPNNLPDHHLHFGKGGGFTGMTTEYMLLRNGQLFVREGRAGSGEWREMEKVEKAAAKDLYRTWENDDLFKVDVREPGNLYYFMTMKKDTAEFRQSWGASGYQPDESLKSFYGRAMDLIRTAESKPDTRN</sequence>
<dbReference type="EMBL" id="PDUD01000026">
    <property type="protein sequence ID" value="PHN04218.1"/>
    <property type="molecule type" value="Genomic_DNA"/>
</dbReference>
<organism evidence="1 2">
    <name type="scientific">Flavilitoribacter nigricans (strain ATCC 23147 / DSM 23189 / NBRC 102662 / NCIMB 1420 / SS-2)</name>
    <name type="common">Lewinella nigricans</name>
    <dbReference type="NCBI Taxonomy" id="1122177"/>
    <lineage>
        <taxon>Bacteria</taxon>
        <taxon>Pseudomonadati</taxon>
        <taxon>Bacteroidota</taxon>
        <taxon>Saprospiria</taxon>
        <taxon>Saprospirales</taxon>
        <taxon>Lewinellaceae</taxon>
        <taxon>Flavilitoribacter</taxon>
    </lineage>
</organism>